<keyword evidence="2" id="KW-1185">Reference proteome</keyword>
<dbReference type="Pfam" id="PF05013">
    <property type="entry name" value="FGase"/>
    <property type="match status" value="1"/>
</dbReference>
<reference evidence="1" key="1">
    <citation type="submission" date="2021-01" db="EMBL/GenBank/DDBJ databases">
        <title>Rhizobium sp. strain KVB221 16S ribosomal RNA gene Genome sequencing and assembly.</title>
        <authorList>
            <person name="Kang M."/>
        </authorList>
    </citation>
    <scope>NUCLEOTIDE SEQUENCE</scope>
    <source>
        <strain evidence="1">KVB221</strain>
    </source>
</reference>
<dbReference type="EMBL" id="JAEQNC010000005">
    <property type="protein sequence ID" value="MBL0372511.1"/>
    <property type="molecule type" value="Genomic_DNA"/>
</dbReference>
<comment type="caution">
    <text evidence="1">The sequence shown here is derived from an EMBL/GenBank/DDBJ whole genome shotgun (WGS) entry which is preliminary data.</text>
</comment>
<organism evidence="1 2">
    <name type="scientific">Rhizobium setariae</name>
    <dbReference type="NCBI Taxonomy" id="2801340"/>
    <lineage>
        <taxon>Bacteria</taxon>
        <taxon>Pseudomonadati</taxon>
        <taxon>Pseudomonadota</taxon>
        <taxon>Alphaproteobacteria</taxon>
        <taxon>Hyphomicrobiales</taxon>
        <taxon>Rhizobiaceae</taxon>
        <taxon>Rhizobium/Agrobacterium group</taxon>
        <taxon>Rhizobium</taxon>
    </lineage>
</organism>
<dbReference type="AlphaFoldDB" id="A0A936YT62"/>
<evidence type="ECO:0000313" key="2">
    <source>
        <dbReference type="Proteomes" id="UP000633219"/>
    </source>
</evidence>
<sequence length="294" mass="32864">MIWDFTEGNLFDIWEPEALQVPVVLNSPHSGRIYPRCFVENSRLDATSLRRSEDHYVEQLFFSGVELGAPMLSANFPRAYVDVNREPYELDPRMFVGTLPPFANTASIRVAGGLGTVPRIVAENMEIYRQKLPVDEALCRVEQIYKPYHAALRRLLARTHTAFGRAVLLDCHSMPGNIRLSGSGIRPDFIIGDRYGTSASAEMSRLALKLLEDMGFAAVRNKPYAGGFITEHYGRPARGLHALQIEINRALYIDEATLKKKSDFANVADAIRQFLENFAAEVNVGVENVAFAAE</sequence>
<proteinExistence type="predicted"/>
<accession>A0A936YT62</accession>
<dbReference type="Proteomes" id="UP000633219">
    <property type="component" value="Unassembled WGS sequence"/>
</dbReference>
<dbReference type="InterPro" id="IPR007709">
    <property type="entry name" value="N-FG_amidohydro"/>
</dbReference>
<evidence type="ECO:0000313" key="1">
    <source>
        <dbReference type="EMBL" id="MBL0372511.1"/>
    </source>
</evidence>
<protein>
    <submittedName>
        <fullName evidence="1">N-formylglutamate amidohydrolase</fullName>
    </submittedName>
</protein>
<dbReference type="Gene3D" id="3.40.630.40">
    <property type="entry name" value="Zn-dependent exopeptidases"/>
    <property type="match status" value="1"/>
</dbReference>
<dbReference type="SUPFAM" id="SSF53187">
    <property type="entry name" value="Zn-dependent exopeptidases"/>
    <property type="match status" value="1"/>
</dbReference>
<gene>
    <name evidence="1" type="ORF">JJB09_10780</name>
</gene>
<name>A0A936YT62_9HYPH</name>